<dbReference type="GO" id="GO:0003677">
    <property type="term" value="F:DNA binding"/>
    <property type="evidence" value="ECO:0007669"/>
    <property type="project" value="UniProtKB-KW"/>
</dbReference>
<dbReference type="Proteomes" id="UP000699462">
    <property type="component" value="Unassembled WGS sequence"/>
</dbReference>
<dbReference type="PANTHER" id="PTHR21041">
    <property type="entry name" value="DENDRITIC CELL-SPECIFIC TRANSMEMBRANE PROTEIN"/>
    <property type="match status" value="1"/>
</dbReference>
<keyword evidence="1" id="KW-0238">DNA-binding</keyword>
<reference evidence="1 2" key="1">
    <citation type="submission" date="2019-07" db="EMBL/GenBank/DDBJ databases">
        <title>Annotation for the trematode Paragonimus westermani.</title>
        <authorList>
            <person name="Choi Y.-J."/>
        </authorList>
    </citation>
    <scope>NUCLEOTIDE SEQUENCE [LARGE SCALE GENOMIC DNA]</scope>
    <source>
        <strain evidence="1">180907_Pwestermani</strain>
    </source>
</reference>
<keyword evidence="1" id="KW-0371">Homeobox</keyword>
<gene>
    <name evidence="1" type="ORF">P879_11744</name>
</gene>
<name>A0A8T0D5T5_9TREM</name>
<proteinExistence type="predicted"/>
<sequence length="177" mass="20677">MIWYYPNRGVQRAAWLRTHIRNNRGLFHRLIHKFKVVDVKPGRQAPNVSRLGKMMTRHPVLRSVLGLIGIKRIMCAFCGEEGNPKKKAVFEENFVRCVECGGYFCRICQVDLNHICMICRTPLFALSVEVDFEQFSSDEEFEALCARFLRRADQTTVKAKPRSRSEHQSRFSVRRKT</sequence>
<accession>A0A8T0D5T5</accession>
<dbReference type="AlphaFoldDB" id="A0A8T0D5T5"/>
<dbReference type="OrthoDB" id="6598372at2759"/>
<keyword evidence="2" id="KW-1185">Reference proteome</keyword>
<comment type="caution">
    <text evidence="1">The sequence shown here is derived from an EMBL/GenBank/DDBJ whole genome shotgun (WGS) entry which is preliminary data.</text>
</comment>
<protein>
    <submittedName>
        <fullName evidence="1">Homeobox protein</fullName>
    </submittedName>
</protein>
<evidence type="ECO:0000313" key="2">
    <source>
        <dbReference type="Proteomes" id="UP000699462"/>
    </source>
</evidence>
<organism evidence="1 2">
    <name type="scientific">Paragonimus westermani</name>
    <dbReference type="NCBI Taxonomy" id="34504"/>
    <lineage>
        <taxon>Eukaryota</taxon>
        <taxon>Metazoa</taxon>
        <taxon>Spiralia</taxon>
        <taxon>Lophotrochozoa</taxon>
        <taxon>Platyhelminthes</taxon>
        <taxon>Trematoda</taxon>
        <taxon>Digenea</taxon>
        <taxon>Plagiorchiida</taxon>
        <taxon>Troglotremata</taxon>
        <taxon>Troglotrematidae</taxon>
        <taxon>Paragonimus</taxon>
    </lineage>
</organism>
<dbReference type="PANTHER" id="PTHR21041:SF9">
    <property type="entry name" value="DENDRITIC CELL-SPECIFIC TRANSMEMBRANE PROTEIN-LIKE DOMAIN-CONTAINING PROTEIN"/>
    <property type="match status" value="1"/>
</dbReference>
<evidence type="ECO:0000313" key="1">
    <source>
        <dbReference type="EMBL" id="KAF8563200.1"/>
    </source>
</evidence>
<dbReference type="EMBL" id="JTDF01013580">
    <property type="protein sequence ID" value="KAF8563200.1"/>
    <property type="molecule type" value="Genomic_DNA"/>
</dbReference>
<dbReference type="InterPro" id="IPR051856">
    <property type="entry name" value="CSR-E3_Ligase_Protein"/>
</dbReference>